<keyword evidence="4" id="KW-0067">ATP-binding</keyword>
<evidence type="ECO:0000259" key="10">
    <source>
        <dbReference type="PROSITE" id="PS50990"/>
    </source>
</evidence>
<organism evidence="11 12">
    <name type="scientific">Jejubacter calystegiae</name>
    <dbReference type="NCBI Taxonomy" id="2579935"/>
    <lineage>
        <taxon>Bacteria</taxon>
        <taxon>Pseudomonadati</taxon>
        <taxon>Pseudomonadota</taxon>
        <taxon>Gammaproteobacteria</taxon>
        <taxon>Enterobacterales</taxon>
        <taxon>Enterobacteriaceae</taxon>
        <taxon>Jejubacter</taxon>
    </lineage>
</organism>
<dbReference type="Gene3D" id="3.40.50.300">
    <property type="entry name" value="P-loop containing nucleotide triphosphate hydrolases"/>
    <property type="match status" value="1"/>
</dbReference>
<dbReference type="GO" id="GO:0005886">
    <property type="term" value="C:plasma membrane"/>
    <property type="evidence" value="ECO:0007669"/>
    <property type="project" value="UniProtKB-SubCell"/>
</dbReference>
<dbReference type="InterPro" id="IPR003439">
    <property type="entry name" value="ABC_transporter-like_ATP-bd"/>
</dbReference>
<protein>
    <submittedName>
        <fullName evidence="11">Peptidase domain-containing ABC transporter</fullName>
    </submittedName>
</protein>
<dbReference type="GO" id="GO:0008234">
    <property type="term" value="F:cysteine-type peptidase activity"/>
    <property type="evidence" value="ECO:0007669"/>
    <property type="project" value="InterPro"/>
</dbReference>
<evidence type="ECO:0000256" key="2">
    <source>
        <dbReference type="ARBA" id="ARBA00022692"/>
    </source>
</evidence>
<dbReference type="SUPFAM" id="SSF52540">
    <property type="entry name" value="P-loop containing nucleoside triphosphate hydrolases"/>
    <property type="match status" value="1"/>
</dbReference>
<evidence type="ECO:0000313" key="12">
    <source>
        <dbReference type="Proteomes" id="UP000302163"/>
    </source>
</evidence>
<dbReference type="Proteomes" id="UP000302163">
    <property type="component" value="Chromosome"/>
</dbReference>
<dbReference type="InterPro" id="IPR036640">
    <property type="entry name" value="ABC1_TM_sf"/>
</dbReference>
<sequence>MTAEGLKTLVGRLGLTLRRRIPVILQTEAAECGLACLAMVSAAHGQSTDLLSLRRRVGLSSRGSTLRQIMEIANASGLKTRALRLDLENLSALKTPCILHWDLNHFVVLVAVRRGQAIIHDPAAGRRVMAMSEVSHHFTGVALELWPTERFNEGEEAPRNVLKIRTLTKTISGLWGALTKLFCFSLLIESVNLLLPVGMQLVMDHVIPASDTGLLTLICLGLLFFVLFRTAVSMTRGWTSLVIGTLIDIQWKSRLFDHLLALPLDYFERRRLGDIQSRFASLDTLRTTLTTNVVNSIIDGIMFVGLLVMMALYGGWLVWVVLAFTMGWVIFRMMTYSAWRRVSEEQIVRTARSSSHFMESLYGMGTLKALGLSGQRAQSWMNLNVESANATVRKTRYEMLFSGGNVLISTLEQITLLWLAAEQVIQGHITLGMFVAFNTYRGQFSERAASLLDMALQLRMLSLHTDRVADIAMTSVESGSEHVSGQDSPLVPLGQPASLTIHNMSFQFDALSPPLFQELELSVAPGESLAITGPSGQGKTSLMKIMAGLVQPAGGEIRINGINIHQAGFARYRACIATVLQDDTLFAGSVRENITGFDNEPDERWVQECAIRSNLHEEIQRMPMGYETLISELGSSLSGGQKQRLLIARALYRRPAILFLDEATSHLDQDNEAQINTAIKEMNITRIMIAHRPSTVASADRVVNILALKQKQEVIGPEN</sequence>
<keyword evidence="5 7" id="KW-1133">Transmembrane helix</keyword>
<keyword evidence="2 7" id="KW-0812">Transmembrane</keyword>
<dbReference type="Pfam" id="PF03412">
    <property type="entry name" value="Peptidase_C39"/>
    <property type="match status" value="1"/>
</dbReference>
<dbReference type="InterPro" id="IPR027417">
    <property type="entry name" value="P-loop_NTPase"/>
</dbReference>
<feature type="transmembrane region" description="Helical" evidence="7">
    <location>
        <begin position="173"/>
        <end position="194"/>
    </location>
</feature>
<dbReference type="CDD" id="cd02419">
    <property type="entry name" value="Peptidase_C39C"/>
    <property type="match status" value="1"/>
</dbReference>
<dbReference type="KEGG" id="izh:FEM41_11035"/>
<evidence type="ECO:0000256" key="1">
    <source>
        <dbReference type="ARBA" id="ARBA00004651"/>
    </source>
</evidence>
<reference evidence="11 12" key="1">
    <citation type="submission" date="2019-05" db="EMBL/GenBank/DDBJ databases">
        <title>Complete genome sequence of Izhakiella calystegiae KSNA2, an endophyte isolated from beach morning glory (Calystegia soldanella).</title>
        <authorList>
            <person name="Jiang L."/>
            <person name="Jeong J.C."/>
            <person name="Kim C.Y."/>
            <person name="Kim D.H."/>
            <person name="Kim S.W."/>
            <person name="Lee j."/>
        </authorList>
    </citation>
    <scope>NUCLEOTIDE SEQUENCE [LARGE SCALE GENOMIC DNA]</scope>
    <source>
        <strain evidence="11 12">KSNA2</strain>
    </source>
</reference>
<keyword evidence="6 7" id="KW-0472">Membrane</keyword>
<evidence type="ECO:0000313" key="11">
    <source>
        <dbReference type="EMBL" id="QCT20145.1"/>
    </source>
</evidence>
<dbReference type="Gene3D" id="3.90.70.10">
    <property type="entry name" value="Cysteine proteinases"/>
    <property type="match status" value="1"/>
</dbReference>
<evidence type="ECO:0000256" key="3">
    <source>
        <dbReference type="ARBA" id="ARBA00022741"/>
    </source>
</evidence>
<dbReference type="InterPro" id="IPR017871">
    <property type="entry name" value="ABC_transporter-like_CS"/>
</dbReference>
<name>A0A4P8YHF8_9ENTR</name>
<gene>
    <name evidence="11" type="ORF">FEM41_11035</name>
</gene>
<dbReference type="RefSeq" id="WP_138096021.1">
    <property type="nucleotide sequence ID" value="NZ_CP040428.1"/>
</dbReference>
<dbReference type="Gene3D" id="1.20.1560.10">
    <property type="entry name" value="ABC transporter type 1, transmembrane domain"/>
    <property type="match status" value="1"/>
</dbReference>
<dbReference type="AlphaFoldDB" id="A0A4P8YHF8"/>
<dbReference type="InterPro" id="IPR005074">
    <property type="entry name" value="Peptidase_C39"/>
</dbReference>
<dbReference type="Pfam" id="PF00664">
    <property type="entry name" value="ABC_membrane"/>
    <property type="match status" value="1"/>
</dbReference>
<dbReference type="SUPFAM" id="SSF90123">
    <property type="entry name" value="ABC transporter transmembrane region"/>
    <property type="match status" value="1"/>
</dbReference>
<dbReference type="PANTHER" id="PTHR24221:SF606">
    <property type="entry name" value="COLICIN V SECRETION-PROCESSING ATP-BINDING PROTEIN"/>
    <property type="match status" value="1"/>
</dbReference>
<dbReference type="CDD" id="cd18567">
    <property type="entry name" value="ABC_6TM_CvaB_RaxB_like"/>
    <property type="match status" value="1"/>
</dbReference>
<dbReference type="InterPro" id="IPR003593">
    <property type="entry name" value="AAA+_ATPase"/>
</dbReference>
<feature type="transmembrane region" description="Helical" evidence="7">
    <location>
        <begin position="214"/>
        <end position="232"/>
    </location>
</feature>
<dbReference type="EMBL" id="CP040428">
    <property type="protein sequence ID" value="QCT20145.1"/>
    <property type="molecule type" value="Genomic_DNA"/>
</dbReference>
<dbReference type="GO" id="GO:0005524">
    <property type="term" value="F:ATP binding"/>
    <property type="evidence" value="ECO:0007669"/>
    <property type="project" value="UniProtKB-KW"/>
</dbReference>
<evidence type="ECO:0000256" key="7">
    <source>
        <dbReference type="SAM" id="Phobius"/>
    </source>
</evidence>
<dbReference type="PROSITE" id="PS00211">
    <property type="entry name" value="ABC_TRANSPORTER_1"/>
    <property type="match status" value="1"/>
</dbReference>
<dbReference type="GO" id="GO:0140359">
    <property type="term" value="F:ABC-type transporter activity"/>
    <property type="evidence" value="ECO:0007669"/>
    <property type="project" value="InterPro"/>
</dbReference>
<feature type="domain" description="ABC transporter" evidence="8">
    <location>
        <begin position="499"/>
        <end position="718"/>
    </location>
</feature>
<dbReference type="SMART" id="SM00382">
    <property type="entry name" value="AAA"/>
    <property type="match status" value="1"/>
</dbReference>
<proteinExistence type="predicted"/>
<dbReference type="PROSITE" id="PS50990">
    <property type="entry name" value="PEPTIDASE_C39"/>
    <property type="match status" value="1"/>
</dbReference>
<accession>A0A4P8YHF8</accession>
<dbReference type="GO" id="GO:0034040">
    <property type="term" value="F:ATPase-coupled lipid transmembrane transporter activity"/>
    <property type="evidence" value="ECO:0007669"/>
    <property type="project" value="TreeGrafter"/>
</dbReference>
<comment type="subcellular location">
    <subcellularLocation>
        <location evidence="1">Cell membrane</location>
        <topology evidence="1">Multi-pass membrane protein</topology>
    </subcellularLocation>
</comment>
<dbReference type="PROSITE" id="PS50893">
    <property type="entry name" value="ABC_TRANSPORTER_2"/>
    <property type="match status" value="1"/>
</dbReference>
<keyword evidence="12" id="KW-1185">Reference proteome</keyword>
<evidence type="ECO:0000256" key="6">
    <source>
        <dbReference type="ARBA" id="ARBA00023136"/>
    </source>
</evidence>
<dbReference type="GO" id="GO:0006508">
    <property type="term" value="P:proteolysis"/>
    <property type="evidence" value="ECO:0007669"/>
    <property type="project" value="InterPro"/>
</dbReference>
<dbReference type="InterPro" id="IPR039421">
    <property type="entry name" value="Type_1_exporter"/>
</dbReference>
<feature type="domain" description="ABC transmembrane type-1" evidence="9">
    <location>
        <begin position="181"/>
        <end position="460"/>
    </location>
</feature>
<evidence type="ECO:0000256" key="4">
    <source>
        <dbReference type="ARBA" id="ARBA00022840"/>
    </source>
</evidence>
<dbReference type="OrthoDB" id="6828292at2"/>
<evidence type="ECO:0000259" key="9">
    <source>
        <dbReference type="PROSITE" id="PS50929"/>
    </source>
</evidence>
<evidence type="ECO:0000256" key="5">
    <source>
        <dbReference type="ARBA" id="ARBA00022989"/>
    </source>
</evidence>
<feature type="transmembrane region" description="Helical" evidence="7">
    <location>
        <begin position="293"/>
        <end position="313"/>
    </location>
</feature>
<dbReference type="InterPro" id="IPR011527">
    <property type="entry name" value="ABC1_TM_dom"/>
</dbReference>
<evidence type="ECO:0000259" key="8">
    <source>
        <dbReference type="PROSITE" id="PS50893"/>
    </source>
</evidence>
<keyword evidence="3" id="KW-0547">Nucleotide-binding</keyword>
<dbReference type="GO" id="GO:0016887">
    <property type="term" value="F:ATP hydrolysis activity"/>
    <property type="evidence" value="ECO:0007669"/>
    <property type="project" value="InterPro"/>
</dbReference>
<feature type="domain" description="Peptidase C39" evidence="10">
    <location>
        <begin position="26"/>
        <end position="145"/>
    </location>
</feature>
<dbReference type="InterPro" id="IPR033838">
    <property type="entry name" value="CvaB_peptidase"/>
</dbReference>
<dbReference type="PANTHER" id="PTHR24221">
    <property type="entry name" value="ATP-BINDING CASSETTE SUB-FAMILY B"/>
    <property type="match status" value="1"/>
</dbReference>
<dbReference type="PROSITE" id="PS50929">
    <property type="entry name" value="ABC_TM1F"/>
    <property type="match status" value="1"/>
</dbReference>
<dbReference type="Pfam" id="PF00005">
    <property type="entry name" value="ABC_tran"/>
    <property type="match status" value="1"/>
</dbReference>